<dbReference type="AlphaFoldDB" id="A0ABD8AKU0"/>
<evidence type="ECO:0000313" key="2">
    <source>
        <dbReference type="Proteomes" id="UP001364764"/>
    </source>
</evidence>
<reference evidence="1 2" key="1">
    <citation type="submission" date="2024-02" db="EMBL/GenBank/DDBJ databases">
        <title>Complete sequences of two Paenibacillus sp. strains and one Lysinibacillus strain isolated from the environment on STAA medium highlight biotechnological potential.</title>
        <authorList>
            <person name="Attere S.A."/>
            <person name="Piche L.C."/>
            <person name="Intertaglia L."/>
            <person name="Lami R."/>
            <person name="Charette S.J."/>
            <person name="Vincent A.T."/>
        </authorList>
    </citation>
    <scope>NUCLEOTIDE SEQUENCE [LARGE SCALE GENOMIC DNA]</scope>
    <source>
        <strain evidence="1 2">Y5S-7</strain>
    </source>
</reference>
<name>A0ABD8AKU0_PAEAM</name>
<evidence type="ECO:0008006" key="3">
    <source>
        <dbReference type="Google" id="ProtNLM"/>
    </source>
</evidence>
<evidence type="ECO:0000313" key="1">
    <source>
        <dbReference type="EMBL" id="WWP18073.1"/>
    </source>
</evidence>
<gene>
    <name evidence="1" type="ORF">V6668_16255</name>
</gene>
<proteinExistence type="predicted"/>
<accession>A0ABD8AKU0</accession>
<dbReference type="EMBL" id="CP145892">
    <property type="protein sequence ID" value="WWP18073.1"/>
    <property type="molecule type" value="Genomic_DNA"/>
</dbReference>
<sequence>MELKFREKALLFYLIEARYNDLELREEQVYQEIEDLYFKFKDELEREYGEDWREI</sequence>
<protein>
    <recommendedName>
        <fullName evidence="3">Fur-regulated basic protein FbpA</fullName>
    </recommendedName>
</protein>
<dbReference type="RefSeq" id="WP_155985137.1">
    <property type="nucleotide sequence ID" value="NZ_CP145892.1"/>
</dbReference>
<organism evidence="1 2">
    <name type="scientific">Paenibacillus amylolyticus</name>
    <dbReference type="NCBI Taxonomy" id="1451"/>
    <lineage>
        <taxon>Bacteria</taxon>
        <taxon>Bacillati</taxon>
        <taxon>Bacillota</taxon>
        <taxon>Bacilli</taxon>
        <taxon>Bacillales</taxon>
        <taxon>Paenibacillaceae</taxon>
        <taxon>Paenibacillus</taxon>
    </lineage>
</organism>
<dbReference type="Proteomes" id="UP001364764">
    <property type="component" value="Chromosome"/>
</dbReference>
<dbReference type="GeneID" id="93477050"/>